<keyword evidence="6" id="KW-0349">Heme</keyword>
<evidence type="ECO:0000259" key="13">
    <source>
        <dbReference type="PROSITE" id="PS50902"/>
    </source>
</evidence>
<evidence type="ECO:0000256" key="3">
    <source>
        <dbReference type="ARBA" id="ARBA00001974"/>
    </source>
</evidence>
<keyword evidence="8" id="KW-0479">Metal-binding</keyword>
<evidence type="ECO:0000256" key="10">
    <source>
        <dbReference type="ARBA" id="ARBA00022860"/>
    </source>
</evidence>
<reference evidence="14" key="1">
    <citation type="submission" date="2020-06" db="EMBL/GenBank/DDBJ databases">
        <title>Draft genome of Bugula neritina, a colonial animal packing powerful symbionts and potential medicines.</title>
        <authorList>
            <person name="Rayko M."/>
        </authorList>
    </citation>
    <scope>NUCLEOTIDE SEQUENCE [LARGE SCALE GENOMIC DNA]</scope>
    <source>
        <strain evidence="14">Kwan_BN1</strain>
    </source>
</reference>
<keyword evidence="15" id="KW-1185">Reference proteome</keyword>
<comment type="cofactor">
    <cofactor evidence="3">
        <name>FAD</name>
        <dbReference type="ChEBI" id="CHEBI:57692"/>
    </cofactor>
</comment>
<evidence type="ECO:0000256" key="5">
    <source>
        <dbReference type="ARBA" id="ARBA00012989"/>
    </source>
</evidence>
<dbReference type="InterPro" id="IPR050607">
    <property type="entry name" value="NOS"/>
</dbReference>
<dbReference type="PRINTS" id="PR00369">
    <property type="entry name" value="FLAVODOXIN"/>
</dbReference>
<dbReference type="InterPro" id="IPR008254">
    <property type="entry name" value="Flavodoxin/NO_synth"/>
</dbReference>
<dbReference type="InterPro" id="IPR001094">
    <property type="entry name" value="Flavdoxin-like"/>
</dbReference>
<evidence type="ECO:0000256" key="6">
    <source>
        <dbReference type="ARBA" id="ARBA00022617"/>
    </source>
</evidence>
<dbReference type="Proteomes" id="UP000593567">
    <property type="component" value="Unassembled WGS sequence"/>
</dbReference>
<dbReference type="GO" id="GO:0010181">
    <property type="term" value="F:FMN binding"/>
    <property type="evidence" value="ECO:0007669"/>
    <property type="project" value="InterPro"/>
</dbReference>
<keyword evidence="12" id="KW-0408">Iron</keyword>
<evidence type="ECO:0000256" key="12">
    <source>
        <dbReference type="ARBA" id="ARBA00023004"/>
    </source>
</evidence>
<evidence type="ECO:0000256" key="9">
    <source>
        <dbReference type="ARBA" id="ARBA00022857"/>
    </source>
</evidence>
<keyword evidence="11" id="KW-0560">Oxidoreductase</keyword>
<comment type="cofactor">
    <cofactor evidence="1">
        <name>FMN</name>
        <dbReference type="ChEBI" id="CHEBI:58210"/>
    </cofactor>
</comment>
<organism evidence="14 15">
    <name type="scientific">Bugula neritina</name>
    <name type="common">Brown bryozoan</name>
    <name type="synonym">Sertularia neritina</name>
    <dbReference type="NCBI Taxonomy" id="10212"/>
    <lineage>
        <taxon>Eukaryota</taxon>
        <taxon>Metazoa</taxon>
        <taxon>Spiralia</taxon>
        <taxon>Lophotrochozoa</taxon>
        <taxon>Bryozoa</taxon>
        <taxon>Gymnolaemata</taxon>
        <taxon>Cheilostomatida</taxon>
        <taxon>Flustrina</taxon>
        <taxon>Buguloidea</taxon>
        <taxon>Bugulidae</taxon>
        <taxon>Bugula</taxon>
    </lineage>
</organism>
<dbReference type="GO" id="GO:0006809">
    <property type="term" value="P:nitric oxide biosynthetic process"/>
    <property type="evidence" value="ECO:0007669"/>
    <property type="project" value="TreeGrafter"/>
</dbReference>
<dbReference type="GO" id="GO:0004517">
    <property type="term" value="F:nitric-oxide synthase activity"/>
    <property type="evidence" value="ECO:0007669"/>
    <property type="project" value="UniProtKB-EC"/>
</dbReference>
<dbReference type="SUPFAM" id="SSF63380">
    <property type="entry name" value="Riboflavin synthase domain-like"/>
    <property type="match status" value="1"/>
</dbReference>
<proteinExistence type="inferred from homology"/>
<dbReference type="EMBL" id="VXIV02001484">
    <property type="protein sequence ID" value="KAF6032728.1"/>
    <property type="molecule type" value="Genomic_DNA"/>
</dbReference>
<comment type="cofactor">
    <cofactor evidence="2">
        <name>heme b</name>
        <dbReference type="ChEBI" id="CHEBI:60344"/>
    </cofactor>
</comment>
<keyword evidence="10" id="KW-0112">Calmodulin-binding</keyword>
<evidence type="ECO:0000256" key="2">
    <source>
        <dbReference type="ARBA" id="ARBA00001970"/>
    </source>
</evidence>
<sequence>MLTDLTNKRMSGSRALAPQSSNCRYSVFGLGSSAYPNFCAFAKRVDDLLNKFGFKRLLELYTADEKKNQDLAFREWSLEAYSKTCAYFGTSGKKTLMEMDLIGKEVEGYSLCPSIDFSSVVKGLQHIHKKPISTCKAVSVESLVSPYASSDAVLVKFQHDQLLYSPGDHLAIFPTNSKDKVEKLCQSCIFEDGMDSYTQYRLLLLRMVN</sequence>
<keyword evidence="7" id="KW-0288">FMN</keyword>
<dbReference type="Gene3D" id="3.40.50.360">
    <property type="match status" value="1"/>
</dbReference>
<dbReference type="PANTHER" id="PTHR43410:SF1">
    <property type="entry name" value="NITRIC OXIDE SYNTHASE"/>
    <property type="match status" value="1"/>
</dbReference>
<evidence type="ECO:0000256" key="7">
    <source>
        <dbReference type="ARBA" id="ARBA00022643"/>
    </source>
</evidence>
<dbReference type="InterPro" id="IPR017938">
    <property type="entry name" value="Riboflavin_synthase-like_b-brl"/>
</dbReference>
<evidence type="ECO:0000256" key="4">
    <source>
        <dbReference type="ARBA" id="ARBA00006267"/>
    </source>
</evidence>
<evidence type="ECO:0000313" key="14">
    <source>
        <dbReference type="EMBL" id="KAF6032728.1"/>
    </source>
</evidence>
<evidence type="ECO:0000256" key="8">
    <source>
        <dbReference type="ARBA" id="ARBA00022723"/>
    </source>
</evidence>
<dbReference type="EC" id="1.14.13.39" evidence="5"/>
<dbReference type="PROSITE" id="PS50902">
    <property type="entry name" value="FLAVODOXIN_LIKE"/>
    <property type="match status" value="1"/>
</dbReference>
<keyword evidence="9" id="KW-0521">NADP</keyword>
<keyword evidence="7" id="KW-0285">Flavoprotein</keyword>
<comment type="similarity">
    <text evidence="4">Belongs to the NOS family.</text>
</comment>
<gene>
    <name evidence="14" type="ORF">EB796_008946</name>
</gene>
<dbReference type="GO" id="GO:0046872">
    <property type="term" value="F:metal ion binding"/>
    <property type="evidence" value="ECO:0007669"/>
    <property type="project" value="UniProtKB-KW"/>
</dbReference>
<evidence type="ECO:0000256" key="1">
    <source>
        <dbReference type="ARBA" id="ARBA00001917"/>
    </source>
</evidence>
<protein>
    <recommendedName>
        <fullName evidence="5">nitric-oxide synthase (NADPH)</fullName>
        <ecNumber evidence="5">1.14.13.39</ecNumber>
    </recommendedName>
</protein>
<accession>A0A7J7K543</accession>
<dbReference type="SUPFAM" id="SSF52218">
    <property type="entry name" value="Flavoproteins"/>
    <property type="match status" value="1"/>
</dbReference>
<feature type="domain" description="Flavodoxin-like" evidence="13">
    <location>
        <begin position="1"/>
        <end position="81"/>
    </location>
</feature>
<comment type="caution">
    <text evidence="14">The sequence shown here is derived from an EMBL/GenBank/DDBJ whole genome shotgun (WGS) entry which is preliminary data.</text>
</comment>
<evidence type="ECO:0000313" key="15">
    <source>
        <dbReference type="Proteomes" id="UP000593567"/>
    </source>
</evidence>
<dbReference type="OrthoDB" id="1688044at2759"/>
<dbReference type="AlphaFoldDB" id="A0A7J7K543"/>
<dbReference type="GO" id="GO:0005516">
    <property type="term" value="F:calmodulin binding"/>
    <property type="evidence" value="ECO:0007669"/>
    <property type="project" value="UniProtKB-KW"/>
</dbReference>
<dbReference type="InterPro" id="IPR029039">
    <property type="entry name" value="Flavoprotein-like_sf"/>
</dbReference>
<dbReference type="PANTHER" id="PTHR43410">
    <property type="entry name" value="NITRIC OXIDE SYNTHASE OXYGENASE"/>
    <property type="match status" value="1"/>
</dbReference>
<evidence type="ECO:0000256" key="11">
    <source>
        <dbReference type="ARBA" id="ARBA00023002"/>
    </source>
</evidence>
<name>A0A7J7K543_BUGNE</name>
<dbReference type="Pfam" id="PF00258">
    <property type="entry name" value="Flavodoxin_1"/>
    <property type="match status" value="1"/>
</dbReference>